<dbReference type="InterPro" id="IPR029043">
    <property type="entry name" value="GcvT/YgfZ_C"/>
</dbReference>
<evidence type="ECO:0000256" key="3">
    <source>
        <dbReference type="ARBA" id="ARBA00022576"/>
    </source>
</evidence>
<gene>
    <name evidence="7 11" type="primary">gcvT</name>
    <name evidence="11" type="ORF">DTL3_1371</name>
</gene>
<accession>A0A0C7P2V4</accession>
<dbReference type="InterPro" id="IPR027266">
    <property type="entry name" value="TrmE/GcvT-like"/>
</dbReference>
<dbReference type="Pfam" id="PF08669">
    <property type="entry name" value="GCV_T_C"/>
    <property type="match status" value="1"/>
</dbReference>
<evidence type="ECO:0000313" key="12">
    <source>
        <dbReference type="Proteomes" id="UP000032809"/>
    </source>
</evidence>
<dbReference type="GO" id="GO:0005960">
    <property type="term" value="C:glycine cleavage complex"/>
    <property type="evidence" value="ECO:0007669"/>
    <property type="project" value="InterPro"/>
</dbReference>
<reference evidence="12" key="1">
    <citation type="submission" date="2014-11" db="EMBL/GenBank/DDBJ databases">
        <authorList>
            <person name="Wibberg D."/>
        </authorList>
    </citation>
    <scope>NUCLEOTIDE SEQUENCE [LARGE SCALE GENOMIC DNA]</scope>
    <source>
        <strain evidence="12">L3</strain>
    </source>
</reference>
<keyword evidence="12" id="KW-1185">Reference proteome</keyword>
<dbReference type="GO" id="GO:0019464">
    <property type="term" value="P:glycine decarboxylation via glycine cleavage system"/>
    <property type="evidence" value="ECO:0007669"/>
    <property type="project" value="UniProtKB-UniRule"/>
</dbReference>
<sequence>MLKKLREYVEYMRTQFIKQILEGEGIQVLLKSSSGIGQEYFGSGVMYDIYVSEEEYEIANSIVEKFEKGGIILDELKKTPLYEKHKELGAKMGEFAGWELPLWYTSIIDEHKAVRENVGIFDVSHMGELFVEGREAESCLNYLITNNVSKLEVGDILYSPMCNEQGGIIDDLLVYRISTDSFMLVVNASNTDKDFNWVVNNSKTFDVEVSNKSHEYSLISFQGPKVQEQLQKYLKEIDLEKFNYFTFKEIELEGENVLISRTGYTGEDGFEIYLSPKIVVKVWDNLINLTREVDGKPCGLGSRDTLRFEAKLLLYGNDIDETTTPLEANIKWTIDFSKDFIGKGALLSQMEEGIKRKLVGIEIFDKMPVRHGNEIYNNNDENIGYVTSGLKSPTLNKNLALGYVSIPYSSIGSKLTIINRNKRLSAQVVKTPFYRGSVKSNK</sequence>
<dbReference type="GO" id="GO:0008483">
    <property type="term" value="F:transaminase activity"/>
    <property type="evidence" value="ECO:0007669"/>
    <property type="project" value="UniProtKB-KW"/>
</dbReference>
<proteinExistence type="inferred from homology"/>
<dbReference type="Proteomes" id="UP000032809">
    <property type="component" value="Chromosome I"/>
</dbReference>
<comment type="function">
    <text evidence="7">The glycine cleavage system catalyzes the degradation of glycine.</text>
</comment>
<dbReference type="GO" id="GO:0005829">
    <property type="term" value="C:cytosol"/>
    <property type="evidence" value="ECO:0007669"/>
    <property type="project" value="TreeGrafter"/>
</dbReference>
<dbReference type="Gene3D" id="3.30.1360.120">
    <property type="entry name" value="Probable tRNA modification gtpase trme, domain 1"/>
    <property type="match status" value="1"/>
</dbReference>
<dbReference type="PIRSF" id="PIRSF006487">
    <property type="entry name" value="GcvT"/>
    <property type="match status" value="1"/>
</dbReference>
<dbReference type="STRING" id="1006576.DTL3_1371"/>
<dbReference type="SUPFAM" id="SSF103025">
    <property type="entry name" value="Folate-binding domain"/>
    <property type="match status" value="1"/>
</dbReference>
<evidence type="ECO:0000256" key="4">
    <source>
        <dbReference type="ARBA" id="ARBA00022679"/>
    </source>
</evidence>
<dbReference type="InterPro" id="IPR006222">
    <property type="entry name" value="GCVT_N"/>
</dbReference>
<comment type="catalytic activity">
    <reaction evidence="6 7">
        <text>N(6)-[(R)-S(8)-aminomethyldihydrolipoyl]-L-lysyl-[protein] + (6S)-5,6,7,8-tetrahydrofolate = N(6)-[(R)-dihydrolipoyl]-L-lysyl-[protein] + (6R)-5,10-methylene-5,6,7,8-tetrahydrofolate + NH4(+)</text>
        <dbReference type="Rhea" id="RHEA:16945"/>
        <dbReference type="Rhea" id="RHEA-COMP:10475"/>
        <dbReference type="Rhea" id="RHEA-COMP:10492"/>
        <dbReference type="ChEBI" id="CHEBI:15636"/>
        <dbReference type="ChEBI" id="CHEBI:28938"/>
        <dbReference type="ChEBI" id="CHEBI:57453"/>
        <dbReference type="ChEBI" id="CHEBI:83100"/>
        <dbReference type="ChEBI" id="CHEBI:83143"/>
        <dbReference type="EC" id="2.1.2.10"/>
    </reaction>
</comment>
<evidence type="ECO:0000259" key="9">
    <source>
        <dbReference type="Pfam" id="PF01571"/>
    </source>
</evidence>
<dbReference type="InterPro" id="IPR013977">
    <property type="entry name" value="GcvT_C"/>
</dbReference>
<dbReference type="FunFam" id="3.30.70.1400:FF:000001">
    <property type="entry name" value="Aminomethyltransferase"/>
    <property type="match status" value="1"/>
</dbReference>
<dbReference type="GO" id="GO:0032259">
    <property type="term" value="P:methylation"/>
    <property type="evidence" value="ECO:0007669"/>
    <property type="project" value="UniProtKB-KW"/>
</dbReference>
<dbReference type="FunFam" id="2.40.30.110:FF:000003">
    <property type="entry name" value="Aminomethyltransferase"/>
    <property type="match status" value="1"/>
</dbReference>
<dbReference type="Pfam" id="PF01571">
    <property type="entry name" value="GCV_T"/>
    <property type="match status" value="1"/>
</dbReference>
<evidence type="ECO:0000256" key="7">
    <source>
        <dbReference type="HAMAP-Rule" id="MF_00259"/>
    </source>
</evidence>
<evidence type="ECO:0000259" key="10">
    <source>
        <dbReference type="Pfam" id="PF08669"/>
    </source>
</evidence>
<comment type="subunit">
    <text evidence="7">The glycine cleavage system is composed of four proteins: P, T, L and H.</text>
</comment>
<evidence type="ECO:0000256" key="1">
    <source>
        <dbReference type="ARBA" id="ARBA00008609"/>
    </source>
</evidence>
<dbReference type="RefSeq" id="WP_084217226.1">
    <property type="nucleotide sequence ID" value="NZ_LN824141.1"/>
</dbReference>
<feature type="domain" description="GCVT N-terminal" evidence="9">
    <location>
        <begin position="81"/>
        <end position="338"/>
    </location>
</feature>
<evidence type="ECO:0000256" key="6">
    <source>
        <dbReference type="ARBA" id="ARBA00047665"/>
    </source>
</evidence>
<dbReference type="AlphaFoldDB" id="A0A0C7P2V4"/>
<dbReference type="HAMAP" id="MF_00259">
    <property type="entry name" value="GcvT"/>
    <property type="match status" value="1"/>
</dbReference>
<feature type="domain" description="Aminomethyltransferase C-terminal" evidence="10">
    <location>
        <begin position="356"/>
        <end position="434"/>
    </location>
</feature>
<comment type="similarity">
    <text evidence="1 7">Belongs to the GcvT family.</text>
</comment>
<dbReference type="NCBIfam" id="NF001567">
    <property type="entry name" value="PRK00389.1"/>
    <property type="match status" value="1"/>
</dbReference>
<keyword evidence="3 7" id="KW-0032">Aminotransferase</keyword>
<dbReference type="EC" id="2.1.2.10" evidence="2 7"/>
<organism evidence="11 12">
    <name type="scientific">Defluviitoga tunisiensis</name>
    <dbReference type="NCBI Taxonomy" id="1006576"/>
    <lineage>
        <taxon>Bacteria</taxon>
        <taxon>Thermotogati</taxon>
        <taxon>Thermotogota</taxon>
        <taxon>Thermotogae</taxon>
        <taxon>Petrotogales</taxon>
        <taxon>Petrotogaceae</taxon>
        <taxon>Defluviitoga</taxon>
    </lineage>
</organism>
<keyword evidence="4 7" id="KW-0808">Transferase</keyword>
<dbReference type="GO" id="GO:0008168">
    <property type="term" value="F:methyltransferase activity"/>
    <property type="evidence" value="ECO:0007669"/>
    <property type="project" value="UniProtKB-KW"/>
</dbReference>
<dbReference type="PATRIC" id="fig|1006576.9.peg.1368"/>
<evidence type="ECO:0000256" key="5">
    <source>
        <dbReference type="ARBA" id="ARBA00031395"/>
    </source>
</evidence>
<dbReference type="HOGENOM" id="CLU_007884_10_2_0"/>
<dbReference type="EMBL" id="LN824141">
    <property type="protein sequence ID" value="CEP78665.1"/>
    <property type="molecule type" value="Genomic_DNA"/>
</dbReference>
<dbReference type="SUPFAM" id="SSF101790">
    <property type="entry name" value="Aminomethyltransferase beta-barrel domain"/>
    <property type="match status" value="1"/>
</dbReference>
<dbReference type="InterPro" id="IPR022903">
    <property type="entry name" value="GcvT_bac"/>
</dbReference>
<dbReference type="OrthoDB" id="9774591at2"/>
<dbReference type="InterPro" id="IPR028896">
    <property type="entry name" value="GcvT/YgfZ/DmdA"/>
</dbReference>
<protein>
    <recommendedName>
        <fullName evidence="2 7">Aminomethyltransferase</fullName>
        <ecNumber evidence="2 7">2.1.2.10</ecNumber>
    </recommendedName>
    <alternativeName>
        <fullName evidence="5 7">Glycine cleavage system T protein</fullName>
    </alternativeName>
</protein>
<evidence type="ECO:0000256" key="8">
    <source>
        <dbReference type="PIRSR" id="PIRSR006487-1"/>
    </source>
</evidence>
<dbReference type="KEGG" id="dtn:DTL3_1371"/>
<keyword evidence="11" id="KW-0489">Methyltransferase</keyword>
<dbReference type="InterPro" id="IPR006223">
    <property type="entry name" value="GcvT"/>
</dbReference>
<dbReference type="PANTHER" id="PTHR43757:SF2">
    <property type="entry name" value="AMINOMETHYLTRANSFERASE, MITOCHONDRIAL"/>
    <property type="match status" value="1"/>
</dbReference>
<dbReference type="PANTHER" id="PTHR43757">
    <property type="entry name" value="AMINOMETHYLTRANSFERASE"/>
    <property type="match status" value="1"/>
</dbReference>
<evidence type="ECO:0000313" key="11">
    <source>
        <dbReference type="EMBL" id="CEP78665.1"/>
    </source>
</evidence>
<evidence type="ECO:0000256" key="2">
    <source>
        <dbReference type="ARBA" id="ARBA00012616"/>
    </source>
</evidence>
<dbReference type="GO" id="GO:0004047">
    <property type="term" value="F:aminomethyltransferase activity"/>
    <property type="evidence" value="ECO:0007669"/>
    <property type="project" value="UniProtKB-UniRule"/>
</dbReference>
<dbReference type="Gene3D" id="2.40.30.110">
    <property type="entry name" value="Aminomethyltransferase beta-barrel domains"/>
    <property type="match status" value="1"/>
</dbReference>
<dbReference type="Gene3D" id="3.30.70.1400">
    <property type="entry name" value="Aminomethyltransferase beta-barrel domains"/>
    <property type="match status" value="1"/>
</dbReference>
<dbReference type="Gene3D" id="4.10.1250.10">
    <property type="entry name" value="Aminomethyltransferase fragment"/>
    <property type="match status" value="1"/>
</dbReference>
<feature type="binding site" evidence="8">
    <location>
        <position position="271"/>
    </location>
    <ligand>
        <name>substrate</name>
    </ligand>
</feature>
<dbReference type="FunFam" id="4.10.1250.10:FF:000001">
    <property type="entry name" value="Aminomethyltransferase"/>
    <property type="match status" value="1"/>
</dbReference>
<name>A0A0C7P2V4_DEFTU</name>
<dbReference type="NCBIfam" id="TIGR00528">
    <property type="entry name" value="gcvT"/>
    <property type="match status" value="1"/>
</dbReference>